<feature type="region of interest" description="Disordered" evidence="1">
    <location>
        <begin position="126"/>
        <end position="148"/>
    </location>
</feature>
<dbReference type="AlphaFoldDB" id="A0A0C2IMD7"/>
<sequence length="184" mass="21217">MLVITSGLGIQLTLLIKKIQGSHERRGQSNNLRLGISNLRTRDTTYNQPTFPDSHDSIARYPVHPATTDNSGPLRASTYRYRRPTRTNFATPRVDQTPHVNYIPNFGIYQPIPYLATDFPHNEHRNSKCPKSLAKKRNHNFESSSGDESHVDIVMKKTKNIIPIMIDNKKESIYRFQRSKEHFT</sequence>
<keyword evidence="3" id="KW-1185">Reference proteome</keyword>
<protein>
    <submittedName>
        <fullName evidence="2">Uncharacterized protein</fullName>
    </submittedName>
</protein>
<dbReference type="Proteomes" id="UP000031668">
    <property type="component" value="Unassembled WGS sequence"/>
</dbReference>
<evidence type="ECO:0000313" key="2">
    <source>
        <dbReference type="EMBL" id="KII66579.1"/>
    </source>
</evidence>
<evidence type="ECO:0000313" key="3">
    <source>
        <dbReference type="Proteomes" id="UP000031668"/>
    </source>
</evidence>
<accession>A0A0C2IMD7</accession>
<name>A0A0C2IMD7_THEKT</name>
<dbReference type="EMBL" id="JWZT01003512">
    <property type="protein sequence ID" value="KII66579.1"/>
    <property type="molecule type" value="Genomic_DNA"/>
</dbReference>
<comment type="caution">
    <text evidence="2">The sequence shown here is derived from an EMBL/GenBank/DDBJ whole genome shotgun (WGS) entry which is preliminary data.</text>
</comment>
<reference evidence="2 3" key="1">
    <citation type="journal article" date="2014" name="Genome Biol. Evol.">
        <title>The genome of the myxosporean Thelohanellus kitauei shows adaptations to nutrient acquisition within its fish host.</title>
        <authorList>
            <person name="Yang Y."/>
            <person name="Xiong J."/>
            <person name="Zhou Z."/>
            <person name="Huo F."/>
            <person name="Miao W."/>
            <person name="Ran C."/>
            <person name="Liu Y."/>
            <person name="Zhang J."/>
            <person name="Feng J."/>
            <person name="Wang M."/>
            <person name="Wang M."/>
            <person name="Wang L."/>
            <person name="Yao B."/>
        </authorList>
    </citation>
    <scope>NUCLEOTIDE SEQUENCE [LARGE SCALE GENOMIC DNA]</scope>
    <source>
        <strain evidence="2">Wuqing</strain>
    </source>
</reference>
<organism evidence="2 3">
    <name type="scientific">Thelohanellus kitauei</name>
    <name type="common">Myxosporean</name>
    <dbReference type="NCBI Taxonomy" id="669202"/>
    <lineage>
        <taxon>Eukaryota</taxon>
        <taxon>Metazoa</taxon>
        <taxon>Cnidaria</taxon>
        <taxon>Myxozoa</taxon>
        <taxon>Myxosporea</taxon>
        <taxon>Bivalvulida</taxon>
        <taxon>Platysporina</taxon>
        <taxon>Myxobolidae</taxon>
        <taxon>Thelohanellus</taxon>
    </lineage>
</organism>
<gene>
    <name evidence="2" type="ORF">RF11_16043</name>
</gene>
<proteinExistence type="predicted"/>
<evidence type="ECO:0000256" key="1">
    <source>
        <dbReference type="SAM" id="MobiDB-lite"/>
    </source>
</evidence>